<evidence type="ECO:0000259" key="1">
    <source>
        <dbReference type="Pfam" id="PF26215"/>
    </source>
</evidence>
<proteinExistence type="predicted"/>
<dbReference type="InterPro" id="IPR053748">
    <property type="entry name" value="Host_DNA_Degrad_Endo"/>
</dbReference>
<comment type="caution">
    <text evidence="2">The sequence shown here is derived from an EMBL/GenBank/DDBJ whole genome shotgun (WGS) entry which is preliminary data.</text>
</comment>
<dbReference type="PANTHER" id="PTHR21301:SF13">
    <property type="match status" value="1"/>
</dbReference>
<reference evidence="2" key="1">
    <citation type="submission" date="2023-07" db="EMBL/GenBank/DDBJ databases">
        <authorList>
            <person name="Stuckert A."/>
        </authorList>
    </citation>
    <scope>NUCLEOTIDE SEQUENCE</scope>
</reference>
<dbReference type="PANTHER" id="PTHR21301">
    <property type="entry name" value="REVERSE TRANSCRIPTASE"/>
    <property type="match status" value="1"/>
</dbReference>
<keyword evidence="3" id="KW-1185">Reference proteome</keyword>
<dbReference type="Gene3D" id="3.40.1440.40">
    <property type="match status" value="1"/>
</dbReference>
<dbReference type="Pfam" id="PF26215">
    <property type="entry name" value="HTH_animal"/>
    <property type="match status" value="1"/>
</dbReference>
<protein>
    <recommendedName>
        <fullName evidence="1">Helix-turn-helix domain-containing protein</fullName>
    </recommendedName>
</protein>
<dbReference type="CDD" id="cd10442">
    <property type="entry name" value="GIY-YIG_PLEs"/>
    <property type="match status" value="1"/>
</dbReference>
<evidence type="ECO:0000313" key="2">
    <source>
        <dbReference type="EMBL" id="CAJ0937732.1"/>
    </source>
</evidence>
<evidence type="ECO:0000313" key="3">
    <source>
        <dbReference type="Proteomes" id="UP001176940"/>
    </source>
</evidence>
<feature type="domain" description="Helix-turn-helix" evidence="1">
    <location>
        <begin position="356"/>
        <end position="413"/>
    </location>
</feature>
<name>A0ABN9LGK7_9NEOB</name>
<organism evidence="2 3">
    <name type="scientific">Ranitomeya imitator</name>
    <name type="common">mimic poison frog</name>
    <dbReference type="NCBI Taxonomy" id="111125"/>
    <lineage>
        <taxon>Eukaryota</taxon>
        <taxon>Metazoa</taxon>
        <taxon>Chordata</taxon>
        <taxon>Craniata</taxon>
        <taxon>Vertebrata</taxon>
        <taxon>Euteleostomi</taxon>
        <taxon>Amphibia</taxon>
        <taxon>Batrachia</taxon>
        <taxon>Anura</taxon>
        <taxon>Neobatrachia</taxon>
        <taxon>Hyloidea</taxon>
        <taxon>Dendrobatidae</taxon>
        <taxon>Dendrobatinae</taxon>
        <taxon>Ranitomeya</taxon>
    </lineage>
</organism>
<gene>
    <name evidence="2" type="ORF">RIMI_LOCUS7291681</name>
</gene>
<sequence>MAKRDIENLPTKIPFVDNLTAQEKRASFRLKNNSDFIIREADKGGNIVLWPHDLYTKEAYRQLENPRFYRKLPSDPTGIYSTKLRTLIDRALELGIINIGERDFIWVKHPTTSTFYMLPKVHKDVHRPPGRPIVSSIGSLCEKACTYVDFFLQPLVLNLPSYTRDSSDFIASLQDITLAPGEIMVTCDVESLYSNIDHDHGLQAVLFFLDQQQNSDRLHDSFIVDLLDFILRHNFFLFDRNFFLQVSGVAMGARCAPALANLFLGWWESTVVYKSVLFSSKVRCWRRYIDDVFFIWTGSQDEVETFIGFLNDNPYNIFLTSSCSSSSVIFLDLNVVCQDGVLSTCLYRKPTATNNLLEFRSFHPSHTKKGIPVGQFLRTRRNCTRDEDFYREAHDLTQRFKKRTYPNKYISQAYQRAKGQSQVALLQPREKTSDRSVRFITGFNTHWSQVRHILQRHWGILTTDLSTSQIVSERPLITARRAPNLRDILTRSHYARPTVKLNRGISLKGSFPCGDCNVCQFIHPVRDNFCNPTDQKEHRLKSYINCRTTNVIYAITCPCPLVYVGQTSQELRRRIQKHLSTISMAAADSRKDKTLTTVAAHFLRHHAGKYSGTKVVGLERIRGSDRGGPLESRLLQAEARWIFLLHSTAPSGINEDLLFTGFLG</sequence>
<dbReference type="InterPro" id="IPR058912">
    <property type="entry name" value="HTH_animal"/>
</dbReference>
<accession>A0ABN9LGK7</accession>
<dbReference type="EMBL" id="CAUEEQ010013711">
    <property type="protein sequence ID" value="CAJ0937732.1"/>
    <property type="molecule type" value="Genomic_DNA"/>
</dbReference>
<dbReference type="Proteomes" id="UP001176940">
    <property type="component" value="Unassembled WGS sequence"/>
</dbReference>